<keyword evidence="10" id="KW-1185">Reference proteome</keyword>
<evidence type="ECO:0000256" key="2">
    <source>
        <dbReference type="ARBA" id="ARBA00022448"/>
    </source>
</evidence>
<dbReference type="OrthoDB" id="9764259at2"/>
<dbReference type="GO" id="GO:0005886">
    <property type="term" value="C:plasma membrane"/>
    <property type="evidence" value="ECO:0007669"/>
    <property type="project" value="UniProtKB-SubCell"/>
</dbReference>
<reference evidence="9 10" key="1">
    <citation type="submission" date="2019-03" db="EMBL/GenBank/DDBJ databases">
        <title>Genomic Encyclopedia of Type Strains, Phase IV (KMG-IV): sequencing the most valuable type-strain genomes for metagenomic binning, comparative biology and taxonomic classification.</title>
        <authorList>
            <person name="Goeker M."/>
        </authorList>
    </citation>
    <scope>NUCLEOTIDE SEQUENCE [LARGE SCALE GENOMIC DNA]</scope>
    <source>
        <strain evidence="9 10">DSM 15505</strain>
    </source>
</reference>
<comment type="caution">
    <text evidence="9">The sequence shown here is derived from an EMBL/GenBank/DDBJ whole genome shotgun (WGS) entry which is preliminary data.</text>
</comment>
<feature type="domain" description="Major facilitator superfamily (MFS) profile" evidence="8">
    <location>
        <begin position="8"/>
        <end position="389"/>
    </location>
</feature>
<dbReference type="InterPro" id="IPR050171">
    <property type="entry name" value="MFS_Transporters"/>
</dbReference>
<evidence type="ECO:0000256" key="6">
    <source>
        <dbReference type="ARBA" id="ARBA00023136"/>
    </source>
</evidence>
<feature type="transmembrane region" description="Helical" evidence="7">
    <location>
        <begin position="131"/>
        <end position="150"/>
    </location>
</feature>
<keyword evidence="6 7" id="KW-0472">Membrane</keyword>
<dbReference type="InterPro" id="IPR020846">
    <property type="entry name" value="MFS_dom"/>
</dbReference>
<dbReference type="GO" id="GO:0022857">
    <property type="term" value="F:transmembrane transporter activity"/>
    <property type="evidence" value="ECO:0007669"/>
    <property type="project" value="InterPro"/>
</dbReference>
<dbReference type="PROSITE" id="PS50850">
    <property type="entry name" value="MFS"/>
    <property type="match status" value="1"/>
</dbReference>
<dbReference type="RefSeq" id="WP_133737147.1">
    <property type="nucleotide sequence ID" value="NZ_SOAX01000008.1"/>
</dbReference>
<dbReference type="CDD" id="cd17472">
    <property type="entry name" value="MFS_YajR_like"/>
    <property type="match status" value="1"/>
</dbReference>
<evidence type="ECO:0000259" key="8">
    <source>
        <dbReference type="PROSITE" id="PS50850"/>
    </source>
</evidence>
<evidence type="ECO:0000256" key="4">
    <source>
        <dbReference type="ARBA" id="ARBA00022692"/>
    </source>
</evidence>
<feature type="transmembrane region" description="Helical" evidence="7">
    <location>
        <begin position="335"/>
        <end position="357"/>
    </location>
</feature>
<evidence type="ECO:0000256" key="3">
    <source>
        <dbReference type="ARBA" id="ARBA00022475"/>
    </source>
</evidence>
<feature type="transmembrane region" description="Helical" evidence="7">
    <location>
        <begin position="43"/>
        <end position="63"/>
    </location>
</feature>
<evidence type="ECO:0000313" key="10">
    <source>
        <dbReference type="Proteomes" id="UP000295830"/>
    </source>
</evidence>
<feature type="transmembrane region" description="Helical" evidence="7">
    <location>
        <begin position="9"/>
        <end position="31"/>
    </location>
</feature>
<feature type="transmembrane region" description="Helical" evidence="7">
    <location>
        <begin position="301"/>
        <end position="323"/>
    </location>
</feature>
<organism evidence="9 10">
    <name type="scientific">Halospina denitrificans</name>
    <dbReference type="NCBI Taxonomy" id="332522"/>
    <lineage>
        <taxon>Bacteria</taxon>
        <taxon>Pseudomonadati</taxon>
        <taxon>Pseudomonadota</taxon>
        <taxon>Gammaproteobacteria</taxon>
        <taxon>Halospina</taxon>
    </lineage>
</organism>
<accession>A0A4R7JJ75</accession>
<evidence type="ECO:0000256" key="7">
    <source>
        <dbReference type="SAM" id="Phobius"/>
    </source>
</evidence>
<dbReference type="PANTHER" id="PTHR23517:SF2">
    <property type="entry name" value="MULTIDRUG RESISTANCE PROTEIN MDTH"/>
    <property type="match status" value="1"/>
</dbReference>
<protein>
    <submittedName>
        <fullName evidence="9">Putative MFS family arabinose efflux permease</fullName>
    </submittedName>
</protein>
<feature type="transmembrane region" description="Helical" evidence="7">
    <location>
        <begin position="99"/>
        <end position="119"/>
    </location>
</feature>
<evidence type="ECO:0000256" key="5">
    <source>
        <dbReference type="ARBA" id="ARBA00022989"/>
    </source>
</evidence>
<feature type="transmembrane region" description="Helical" evidence="7">
    <location>
        <begin position="214"/>
        <end position="234"/>
    </location>
</feature>
<proteinExistence type="predicted"/>
<dbReference type="Proteomes" id="UP000295830">
    <property type="component" value="Unassembled WGS sequence"/>
</dbReference>
<feature type="transmembrane region" description="Helical" evidence="7">
    <location>
        <begin position="75"/>
        <end position="93"/>
    </location>
</feature>
<dbReference type="Gene3D" id="3.30.70.100">
    <property type="match status" value="1"/>
</dbReference>
<dbReference type="Pfam" id="PF07690">
    <property type="entry name" value="MFS_1"/>
    <property type="match status" value="1"/>
</dbReference>
<dbReference type="PANTHER" id="PTHR23517">
    <property type="entry name" value="RESISTANCE PROTEIN MDTM, PUTATIVE-RELATED-RELATED"/>
    <property type="match status" value="1"/>
</dbReference>
<name>A0A4R7JJ75_9GAMM</name>
<feature type="transmembrane region" description="Helical" evidence="7">
    <location>
        <begin position="276"/>
        <end position="295"/>
    </location>
</feature>
<evidence type="ECO:0000256" key="1">
    <source>
        <dbReference type="ARBA" id="ARBA00004651"/>
    </source>
</evidence>
<keyword evidence="2" id="KW-0813">Transport</keyword>
<dbReference type="Gene3D" id="1.20.1250.20">
    <property type="entry name" value="MFS general substrate transporter like domains"/>
    <property type="match status" value="1"/>
</dbReference>
<dbReference type="AlphaFoldDB" id="A0A4R7JJ75"/>
<gene>
    <name evidence="9" type="ORF">DES49_2925</name>
</gene>
<keyword evidence="3" id="KW-1003">Cell membrane</keyword>
<feature type="transmembrane region" description="Helical" evidence="7">
    <location>
        <begin position="363"/>
        <end position="385"/>
    </location>
</feature>
<comment type="subcellular location">
    <subcellularLocation>
        <location evidence="1">Cell membrane</location>
        <topology evidence="1">Multi-pass membrane protein</topology>
    </subcellularLocation>
</comment>
<dbReference type="EMBL" id="SOAX01000008">
    <property type="protein sequence ID" value="TDT36973.1"/>
    <property type="molecule type" value="Genomic_DNA"/>
</dbReference>
<feature type="transmembrane region" description="Helical" evidence="7">
    <location>
        <begin position="246"/>
        <end position="264"/>
    </location>
</feature>
<evidence type="ECO:0000313" key="9">
    <source>
        <dbReference type="EMBL" id="TDT36973.1"/>
    </source>
</evidence>
<keyword evidence="5 7" id="KW-1133">Transmembrane helix</keyword>
<keyword evidence="4 7" id="KW-0812">Transmembrane</keyword>
<dbReference type="InterPro" id="IPR011701">
    <property type="entry name" value="MFS"/>
</dbReference>
<dbReference type="InterPro" id="IPR036259">
    <property type="entry name" value="MFS_trans_sf"/>
</dbReference>
<dbReference type="SUPFAM" id="SSF103473">
    <property type="entry name" value="MFS general substrate transporter"/>
    <property type="match status" value="1"/>
</dbReference>
<feature type="transmembrane region" description="Helical" evidence="7">
    <location>
        <begin position="156"/>
        <end position="181"/>
    </location>
</feature>
<sequence>MNSTERRSVLALATVYGSRMLGLFMVLPVFVLLGRDLDGATPMLLGVALGAYGLTQAVLQIPFGMLSDRFGRKPLIYIGLVLFAAGSLVAAFSDSIHGVIAGRLLQGAGAIASVLMALASDLTREENRTRAMATIGLSIGLAFALSLVLGPLVGEWYGLTGIFTLTAVFSMIGVLLVAFVVPSPESRIHQPDALPAREQIRQVLSSSRLLRLDAGIFFLHLILTAVFLVIPVLLEDRLAVQGSEHWWIYLTAMGTGFIAMLPLMIVGEKHRRIKGVMVFAVALLATAVALLGVPLSSILQLWLVLFAFFVGFNLLEALLPSLISKEAPAAGKGSAMGVYSTSQFLGSFIGGSVGGWASGIAGLTGVIVLMLAAALIWLVVVATMAQPSYASSLSLPLDPAYGTSPSEIREALLSVPGVNDAVVLVNTHEAWLKVDRQKLNEEALWQLSFVARQQA</sequence>